<evidence type="ECO:0000256" key="4">
    <source>
        <dbReference type="ARBA" id="ARBA00022676"/>
    </source>
</evidence>
<dbReference type="PRINTS" id="PR01439">
    <property type="entry name" value="CELLSNTHASEA"/>
</dbReference>
<reference evidence="14" key="1">
    <citation type="submission" date="2019-11" db="EMBL/GenBank/DDBJ databases">
        <title>Acidithiobacillus ferrianus sp. nov.: a facultatively anaerobic and extremely acidophilic chemolithoautotroph.</title>
        <authorList>
            <person name="Norris P.R."/>
            <person name="Falagan C."/>
            <person name="Moya-Beltran A."/>
            <person name="Castro M."/>
            <person name="Quatrini R."/>
            <person name="Johnson D.B."/>
        </authorList>
    </citation>
    <scope>NUCLEOTIDE SEQUENCE [LARGE SCALE GENOMIC DNA]</scope>
    <source>
        <strain evidence="14">MG</strain>
    </source>
</reference>
<dbReference type="AlphaFoldDB" id="A0A845UJ82"/>
<evidence type="ECO:0000256" key="9">
    <source>
        <dbReference type="ARBA" id="ARBA00023136"/>
    </source>
</evidence>
<feature type="transmembrane region" description="Helical" evidence="11">
    <location>
        <begin position="41"/>
        <end position="57"/>
    </location>
</feature>
<dbReference type="GO" id="GO:0016760">
    <property type="term" value="F:cellulose synthase (UDP-forming) activity"/>
    <property type="evidence" value="ECO:0007669"/>
    <property type="project" value="UniProtKB-EC"/>
</dbReference>
<feature type="transmembrane region" description="Helical" evidence="11">
    <location>
        <begin position="555"/>
        <end position="577"/>
    </location>
</feature>
<comment type="catalytic activity">
    <reaction evidence="10 11">
        <text>[(1-&gt;4)-beta-D-glucosyl](n) + UDP-alpha-D-glucose = [(1-&gt;4)-beta-D-glucosyl](n+1) + UDP + H(+)</text>
        <dbReference type="Rhea" id="RHEA:19929"/>
        <dbReference type="Rhea" id="RHEA-COMP:10033"/>
        <dbReference type="Rhea" id="RHEA-COMP:10034"/>
        <dbReference type="ChEBI" id="CHEBI:15378"/>
        <dbReference type="ChEBI" id="CHEBI:18246"/>
        <dbReference type="ChEBI" id="CHEBI:58223"/>
        <dbReference type="ChEBI" id="CHEBI:58885"/>
        <dbReference type="EC" id="2.4.1.12"/>
    </reaction>
</comment>
<keyword evidence="11" id="KW-0973">c-di-GMP</keyword>
<dbReference type="InterPro" id="IPR001173">
    <property type="entry name" value="Glyco_trans_2-like"/>
</dbReference>
<keyword evidence="5 11" id="KW-0808">Transferase</keyword>
<protein>
    <recommendedName>
        <fullName evidence="11">Cellulose synthase catalytic subunit [UDP-forming]</fullName>
        <ecNumber evidence="11">2.4.1.12</ecNumber>
    </recommendedName>
</protein>
<dbReference type="EMBL" id="WNJL01000014">
    <property type="protein sequence ID" value="NDU41748.1"/>
    <property type="molecule type" value="Genomic_DNA"/>
</dbReference>
<dbReference type="EC" id="2.4.1.12" evidence="11"/>
<feature type="domain" description="PilZ" evidence="12">
    <location>
        <begin position="581"/>
        <end position="686"/>
    </location>
</feature>
<feature type="transmembrane region" description="Helical" evidence="11">
    <location>
        <begin position="7"/>
        <end position="29"/>
    </location>
</feature>
<dbReference type="SUPFAM" id="SSF53448">
    <property type="entry name" value="Nucleotide-diphospho-sugar transferases"/>
    <property type="match status" value="1"/>
</dbReference>
<feature type="transmembrane region" description="Helical" evidence="11">
    <location>
        <begin position="99"/>
        <end position="125"/>
    </location>
</feature>
<comment type="caution">
    <text evidence="14">The sequence shown here is derived from an EMBL/GenBank/DDBJ whole genome shotgun (WGS) entry which is preliminary data.</text>
</comment>
<keyword evidence="7 11" id="KW-0135">Cellulose biosynthesis</keyword>
<dbReference type="RefSeq" id="WP_163096598.1">
    <property type="nucleotide sequence ID" value="NZ_CP127523.1"/>
</dbReference>
<dbReference type="SUPFAM" id="SSF141371">
    <property type="entry name" value="PilZ domain-like"/>
    <property type="match status" value="1"/>
</dbReference>
<evidence type="ECO:0000256" key="10">
    <source>
        <dbReference type="ARBA" id="ARBA00048682"/>
    </source>
</evidence>
<evidence type="ECO:0000313" key="14">
    <source>
        <dbReference type="EMBL" id="NDU41748.1"/>
    </source>
</evidence>
<comment type="subcellular location">
    <subcellularLocation>
        <location evidence="1">Cell inner membrane</location>
        <topology evidence="1">Multi-pass membrane protein</topology>
    </subcellularLocation>
</comment>
<sequence length="767" mass="85697">MSIRKTINSIITTMVVSVMMAALGVVWLLAAGPVSTVAEGYIGGVMLLAMIAILLLGRKLRFREPWVTPLRIISIFLAIFLTARYLVWRVEFTIGGYGIVSLIAGLTLFAAEIYSAGFALLGYFVNVNPRRRTPAPLPSDVTLFPSVDIVVPSYNEPAELLEVTLLGALNIGYPKGKFQVHLLDDGGTDDRCNKPKIAEQSLARRHALQQLCQKLGVTYHTRVHNDHAKAGNINAALRSLSGELMVILDADHVPTKDFLNKTVGFFLQDDKCFLVQTPHSFINPDPIEKNLGTFNDSPPETELFHNVIQTGLDGWNASFFCGSAAVMRRSMLLEVGGIQGDTITEDAETAMILHAKGYHSVFLNESLSIGLQPETVMSFIAQRVRWAQGALQLLYFKNPLTLPGLRLTQRIAYLASFSYWFFPFSRMVTILAPSMFLLFGIMVYDATTEQYAIYGVPYFLSTMIFADFIFGKIRWPLISDVYEMVQTPLAAPALAATILRPGKLTFRVTPKGEQLDRDFIAPTAWAQYLLLLIVFVSLIAGGWRWLDHPGERPQLVFTMMWEVINFMIVAAAVGVTLERKQRREEFRIAPSRPIPAVLHTAGGRRMAIRLTDLSTGGASFRITVPTPATKSFQLKENLMLWLESSRQKGLVICIPARVMSDVAGRVGVQFQYQNIHQKAEIVDLVYGDSQHLETRLERRRKRISFFAAYLYIARKSAAGLGNHVQFVVLQGVYGVMQGLHRLFVAPMQSLWTVAFPRRLTANKAKRD</sequence>
<evidence type="ECO:0000256" key="11">
    <source>
        <dbReference type="RuleBase" id="RU365020"/>
    </source>
</evidence>
<feature type="transmembrane region" description="Helical" evidence="11">
    <location>
        <begin position="525"/>
        <end position="543"/>
    </location>
</feature>
<evidence type="ECO:0000256" key="2">
    <source>
        <dbReference type="ARBA" id="ARBA00022475"/>
    </source>
</evidence>
<evidence type="ECO:0000256" key="6">
    <source>
        <dbReference type="ARBA" id="ARBA00022692"/>
    </source>
</evidence>
<keyword evidence="4 11" id="KW-0328">Glycosyltransferase</keyword>
<dbReference type="CDD" id="cd06421">
    <property type="entry name" value="CESA_CelA_like"/>
    <property type="match status" value="1"/>
</dbReference>
<dbReference type="Gene3D" id="2.40.10.220">
    <property type="entry name" value="predicted glycosyltransferase like domains"/>
    <property type="match status" value="1"/>
</dbReference>
<evidence type="ECO:0000259" key="12">
    <source>
        <dbReference type="Pfam" id="PF07238"/>
    </source>
</evidence>
<comment type="pathway">
    <text evidence="11">Glycan metabolism; bacterial cellulose biosynthesis.</text>
</comment>
<evidence type="ECO:0000259" key="13">
    <source>
        <dbReference type="Pfam" id="PF13632"/>
    </source>
</evidence>
<dbReference type="NCBIfam" id="TIGR03030">
    <property type="entry name" value="CelA"/>
    <property type="match status" value="1"/>
</dbReference>
<keyword evidence="6 11" id="KW-0812">Transmembrane</keyword>
<dbReference type="PANTHER" id="PTHR43867">
    <property type="entry name" value="CELLULOSE SYNTHASE CATALYTIC SUBUNIT A [UDP-FORMING]"/>
    <property type="match status" value="1"/>
</dbReference>
<comment type="function">
    <text evidence="11">Catalytic subunit of cellulose synthase. It polymerizes uridine 5'-diphosphate glucose to cellulose.</text>
</comment>
<gene>
    <name evidence="14" type="primary">bcsA</name>
    <name evidence="14" type="ORF">GL267_03520</name>
</gene>
<organism evidence="14">
    <name type="scientific">Acidithiobacillus ferrianus</name>
    <dbReference type="NCBI Taxonomy" id="2678518"/>
    <lineage>
        <taxon>Bacteria</taxon>
        <taxon>Pseudomonadati</taxon>
        <taxon>Pseudomonadota</taxon>
        <taxon>Acidithiobacillia</taxon>
        <taxon>Acidithiobacillales</taxon>
        <taxon>Acidithiobacillaceae</taxon>
        <taxon>Acidithiobacillus</taxon>
    </lineage>
</organism>
<dbReference type="GO" id="GO:0030244">
    <property type="term" value="P:cellulose biosynthetic process"/>
    <property type="evidence" value="ECO:0007669"/>
    <property type="project" value="UniProtKB-KW"/>
</dbReference>
<feature type="transmembrane region" description="Helical" evidence="11">
    <location>
        <begin position="69"/>
        <end position="87"/>
    </location>
</feature>
<keyword evidence="8 11" id="KW-1133">Transmembrane helix</keyword>
<evidence type="ECO:0000256" key="1">
    <source>
        <dbReference type="ARBA" id="ARBA00004429"/>
    </source>
</evidence>
<dbReference type="InterPro" id="IPR029044">
    <property type="entry name" value="Nucleotide-diphossugar_trans"/>
</dbReference>
<evidence type="ECO:0000256" key="5">
    <source>
        <dbReference type="ARBA" id="ARBA00022679"/>
    </source>
</evidence>
<feature type="transmembrane region" description="Helical" evidence="11">
    <location>
        <begin position="411"/>
        <end position="439"/>
    </location>
</feature>
<dbReference type="Gene3D" id="3.90.550.10">
    <property type="entry name" value="Spore Coat Polysaccharide Biosynthesis Protein SpsA, Chain A"/>
    <property type="match status" value="1"/>
</dbReference>
<dbReference type="Pfam" id="PF13632">
    <property type="entry name" value="Glyco_trans_2_3"/>
    <property type="match status" value="1"/>
</dbReference>
<dbReference type="InterPro" id="IPR003919">
    <property type="entry name" value="Cell_synth_A"/>
</dbReference>
<dbReference type="InterPro" id="IPR009875">
    <property type="entry name" value="PilZ_domain"/>
</dbReference>
<name>A0A845UJ82_9PROT</name>
<dbReference type="GO" id="GO:0005886">
    <property type="term" value="C:plasma membrane"/>
    <property type="evidence" value="ECO:0007669"/>
    <property type="project" value="UniProtKB-SubCell"/>
</dbReference>
<dbReference type="UniPathway" id="UPA00694"/>
<dbReference type="GO" id="GO:0006011">
    <property type="term" value="P:UDP-alpha-D-glucose metabolic process"/>
    <property type="evidence" value="ECO:0007669"/>
    <property type="project" value="InterPro"/>
</dbReference>
<feature type="transmembrane region" description="Helical" evidence="11">
    <location>
        <begin position="451"/>
        <end position="470"/>
    </location>
</feature>
<dbReference type="GO" id="GO:0035438">
    <property type="term" value="F:cyclic-di-GMP binding"/>
    <property type="evidence" value="ECO:0007669"/>
    <property type="project" value="InterPro"/>
</dbReference>
<proteinExistence type="predicted"/>
<comment type="cofactor">
    <cofactor evidence="11">
        <name>Mg(2+)</name>
        <dbReference type="ChEBI" id="CHEBI:18420"/>
    </cofactor>
</comment>
<keyword evidence="9 11" id="KW-0472">Membrane</keyword>
<keyword evidence="2 11" id="KW-1003">Cell membrane</keyword>
<dbReference type="PANTHER" id="PTHR43867:SF2">
    <property type="entry name" value="CELLULOSE SYNTHASE CATALYTIC SUBUNIT A [UDP-FORMING]"/>
    <property type="match status" value="1"/>
</dbReference>
<evidence type="ECO:0000256" key="8">
    <source>
        <dbReference type="ARBA" id="ARBA00022989"/>
    </source>
</evidence>
<evidence type="ECO:0000256" key="3">
    <source>
        <dbReference type="ARBA" id="ARBA00022519"/>
    </source>
</evidence>
<accession>A0A845UJ82</accession>
<dbReference type="Pfam" id="PF07238">
    <property type="entry name" value="PilZ"/>
    <property type="match status" value="1"/>
</dbReference>
<evidence type="ECO:0000256" key="7">
    <source>
        <dbReference type="ARBA" id="ARBA00022916"/>
    </source>
</evidence>
<dbReference type="InterPro" id="IPR050321">
    <property type="entry name" value="Glycosyltr_2/OpgH_subfam"/>
</dbReference>
<keyword evidence="3 11" id="KW-0997">Cell inner membrane</keyword>
<feature type="domain" description="Glycosyltransferase 2-like" evidence="13">
    <location>
        <begin position="246"/>
        <end position="439"/>
    </location>
</feature>